<dbReference type="Pfam" id="PF24973">
    <property type="entry name" value="EGF_LMN_ATRN"/>
    <property type="match status" value="1"/>
</dbReference>
<dbReference type="PhylomeDB" id="A0A091PN36"/>
<keyword evidence="8" id="KW-0325">Glycoprotein</keyword>
<dbReference type="InterPro" id="IPR002049">
    <property type="entry name" value="LE_dom"/>
</dbReference>
<dbReference type="InterPro" id="IPR000034">
    <property type="entry name" value="Laminin_IV"/>
</dbReference>
<comment type="caution">
    <text evidence="10">Lacks conserved residue(s) required for the propagation of feature annotation.</text>
</comment>
<dbReference type="SMART" id="SM00180">
    <property type="entry name" value="EGF_Lam"/>
    <property type="match status" value="5"/>
</dbReference>
<evidence type="ECO:0000256" key="1">
    <source>
        <dbReference type="ARBA" id="ARBA00004302"/>
    </source>
</evidence>
<dbReference type="FunFam" id="2.10.25.10:FF:000106">
    <property type="entry name" value="Heparan sulfate proteoglycan 2"/>
    <property type="match status" value="1"/>
</dbReference>
<dbReference type="GO" id="GO:0005576">
    <property type="term" value="C:extracellular region"/>
    <property type="evidence" value="ECO:0007669"/>
    <property type="project" value="UniProtKB-ARBA"/>
</dbReference>
<dbReference type="FunFam" id="2.10.25.10:FF:000128">
    <property type="entry name" value="laminin subunit alpha-2 isoform X1"/>
    <property type="match status" value="1"/>
</dbReference>
<evidence type="ECO:0000313" key="13">
    <source>
        <dbReference type="EMBL" id="KFQ08653.1"/>
    </source>
</evidence>
<feature type="non-terminal residue" evidence="13">
    <location>
        <position position="1"/>
    </location>
</feature>
<evidence type="ECO:0000256" key="9">
    <source>
        <dbReference type="ARBA" id="ARBA00023292"/>
    </source>
</evidence>
<dbReference type="Pfam" id="PF00053">
    <property type="entry name" value="EGF_laminin"/>
    <property type="match status" value="5"/>
</dbReference>
<keyword evidence="2" id="KW-0964">Secreted</keyword>
<feature type="domain" description="Laminin EGF-like" evidence="11">
    <location>
        <begin position="1"/>
        <end position="33"/>
    </location>
</feature>
<evidence type="ECO:0000256" key="7">
    <source>
        <dbReference type="ARBA" id="ARBA00023157"/>
    </source>
</evidence>
<dbReference type="Gene3D" id="2.10.25.10">
    <property type="entry name" value="Laminin"/>
    <property type="match status" value="4"/>
</dbReference>
<dbReference type="GO" id="GO:0009888">
    <property type="term" value="P:tissue development"/>
    <property type="evidence" value="ECO:0007669"/>
    <property type="project" value="TreeGrafter"/>
</dbReference>
<dbReference type="InterPro" id="IPR056863">
    <property type="entry name" value="LMN_ATRN_NET-like_EGF"/>
</dbReference>
<evidence type="ECO:0000256" key="2">
    <source>
        <dbReference type="ARBA" id="ARBA00022525"/>
    </source>
</evidence>
<dbReference type="PANTHER" id="PTHR10574">
    <property type="entry name" value="NETRIN/LAMININ-RELATED"/>
    <property type="match status" value="1"/>
</dbReference>
<dbReference type="CDD" id="cd00055">
    <property type="entry name" value="EGF_Lam"/>
    <property type="match status" value="5"/>
</dbReference>
<dbReference type="Pfam" id="PF00052">
    <property type="entry name" value="Laminin_B"/>
    <property type="match status" value="1"/>
</dbReference>
<evidence type="ECO:0000256" key="10">
    <source>
        <dbReference type="PROSITE-ProRule" id="PRU00460"/>
    </source>
</evidence>
<evidence type="ECO:0000259" key="11">
    <source>
        <dbReference type="PROSITE" id="PS50027"/>
    </source>
</evidence>
<keyword evidence="4" id="KW-0732">Signal</keyword>
<dbReference type="EMBL" id="KK675668">
    <property type="protein sequence ID" value="KFQ08653.1"/>
    <property type="molecule type" value="Genomic_DNA"/>
</dbReference>
<feature type="disulfide bond" evidence="10">
    <location>
        <begin position="341"/>
        <end position="350"/>
    </location>
</feature>
<evidence type="ECO:0000256" key="3">
    <source>
        <dbReference type="ARBA" id="ARBA00022530"/>
    </source>
</evidence>
<dbReference type="PROSITE" id="PS50027">
    <property type="entry name" value="EGF_LAM_2"/>
    <property type="match status" value="5"/>
</dbReference>
<keyword evidence="14" id="KW-1185">Reference proteome</keyword>
<dbReference type="PANTHER" id="PTHR10574:SF291">
    <property type="entry name" value="LAMININ SUBUNIT ALPHA-2"/>
    <property type="match status" value="1"/>
</dbReference>
<keyword evidence="9 10" id="KW-0424">Laminin EGF-like domain</keyword>
<evidence type="ECO:0000256" key="8">
    <source>
        <dbReference type="ARBA" id="ARBA00023180"/>
    </source>
</evidence>
<keyword evidence="6" id="KW-0084">Basement membrane</keyword>
<protein>
    <submittedName>
        <fullName evidence="13">Laminin subunit alpha-2</fullName>
    </submittedName>
</protein>
<dbReference type="FunFam" id="2.10.25.10:FF:000051">
    <property type="entry name" value="Laminin subunit alpha 4"/>
    <property type="match status" value="1"/>
</dbReference>
<evidence type="ECO:0000259" key="12">
    <source>
        <dbReference type="PROSITE" id="PS51115"/>
    </source>
</evidence>
<feature type="disulfide bond" evidence="10">
    <location>
        <begin position="53"/>
        <end position="62"/>
    </location>
</feature>
<feature type="domain" description="Laminin EGF-like" evidence="11">
    <location>
        <begin position="34"/>
        <end position="82"/>
    </location>
</feature>
<dbReference type="SUPFAM" id="SSF57196">
    <property type="entry name" value="EGF/Laminin"/>
    <property type="match status" value="5"/>
</dbReference>
<dbReference type="SMART" id="SM00281">
    <property type="entry name" value="LamB"/>
    <property type="match status" value="1"/>
</dbReference>
<keyword evidence="5" id="KW-0677">Repeat</keyword>
<proteinExistence type="predicted"/>
<evidence type="ECO:0000256" key="4">
    <source>
        <dbReference type="ARBA" id="ARBA00022729"/>
    </source>
</evidence>
<sequence>DMLPGFCHCKTGYAGESCNRCALGYKGYPECLPCNCSVQGSVNVDPCVGPCVCKEHVEGENCDRCKPGFFNLQQNNPKGCEECFCSGKTNVCTQSHLTYRSIEDMNGWYLTGLPGLIRVTPKQKRFDGHQQFSISNLAARKVLPQTYYWTAPSSYLGNKVAAAGGHLKFTVSYDFTEEEDAVQLMVQSDVIIEGGDLRISTPKGGIQLQPSEEHTEVIVLKPESFSVHGTDDPVSRREFMTVLANVKRILIRATYTYGMNAIYRLRSVTIEAADHTSTGRKVASAVELCDCPPGYDGTSCESCWPQHRRVNGTIFGGVCAPCTCFGHAEFCDDITGECLDCKHNTGGSYCERCLSGFYGDPTKGTAEDCQLCACPLSIPSNNFSPTCHFDRSRGLTCDECPAGYVGSRCERCAEGYFGQPLIPGGSCQPCQCNDNLDFSIPGSCDSLSGACLICKPGTTGQYCERCADGYFGDALHARNCQ</sequence>
<name>A0A091PN36_LEPDC</name>
<feature type="disulfide bond" evidence="10">
    <location>
        <begin position="454"/>
        <end position="463"/>
    </location>
</feature>
<gene>
    <name evidence="13" type="ORF">N330_12775</name>
</gene>
<feature type="domain" description="Laminin IV type A" evidence="12">
    <location>
        <begin position="103"/>
        <end position="288"/>
    </location>
</feature>
<dbReference type="PROSITE" id="PS00022">
    <property type="entry name" value="EGF_1"/>
    <property type="match status" value="1"/>
</dbReference>
<feature type="domain" description="Laminin EGF-like" evidence="11">
    <location>
        <begin position="372"/>
        <end position="429"/>
    </location>
</feature>
<dbReference type="InterPro" id="IPR050440">
    <property type="entry name" value="Laminin/Netrin_ECM"/>
</dbReference>
<dbReference type="FunFam" id="2.10.25.10:FF:000315">
    <property type="entry name" value="Laminin subunit alpha 2"/>
    <property type="match status" value="1"/>
</dbReference>
<feature type="disulfide bond" evidence="10">
    <location>
        <begin position="9"/>
        <end position="18"/>
    </location>
</feature>
<dbReference type="GO" id="GO:0005604">
    <property type="term" value="C:basement membrane"/>
    <property type="evidence" value="ECO:0007669"/>
    <property type="project" value="UniProtKB-SubCell"/>
</dbReference>
<evidence type="ECO:0000313" key="14">
    <source>
        <dbReference type="Proteomes" id="UP000053001"/>
    </source>
</evidence>
<feature type="disulfide bond" evidence="10">
    <location>
        <begin position="466"/>
        <end position="480"/>
    </location>
</feature>
<evidence type="ECO:0000256" key="6">
    <source>
        <dbReference type="ARBA" id="ARBA00022869"/>
    </source>
</evidence>
<reference evidence="13 14" key="1">
    <citation type="submission" date="2014-04" db="EMBL/GenBank/DDBJ databases">
        <title>Genome evolution of avian class.</title>
        <authorList>
            <person name="Zhang G."/>
            <person name="Li C."/>
        </authorList>
    </citation>
    <scope>NUCLEOTIDE SEQUENCE [LARGE SCALE GENOMIC DNA]</scope>
    <source>
        <strain evidence="13">BGI_N330</strain>
    </source>
</reference>
<organism evidence="13 14">
    <name type="scientific">Leptosomus discolor</name>
    <name type="common">Madagascar cuckoo roller</name>
    <name type="synonym">Cuculus discolor</name>
    <dbReference type="NCBI Taxonomy" id="188344"/>
    <lineage>
        <taxon>Eukaryota</taxon>
        <taxon>Metazoa</taxon>
        <taxon>Chordata</taxon>
        <taxon>Craniata</taxon>
        <taxon>Vertebrata</taxon>
        <taxon>Euteleostomi</taxon>
        <taxon>Archelosauria</taxon>
        <taxon>Archosauria</taxon>
        <taxon>Dinosauria</taxon>
        <taxon>Saurischia</taxon>
        <taxon>Theropoda</taxon>
        <taxon>Coelurosauria</taxon>
        <taxon>Aves</taxon>
        <taxon>Neognathae</taxon>
        <taxon>Neoaves</taxon>
        <taxon>Telluraves</taxon>
        <taxon>Coraciimorphae</taxon>
        <taxon>Coraciiformes</taxon>
        <taxon>Leptosomidae</taxon>
        <taxon>Leptosomus</taxon>
    </lineage>
</organism>
<accession>A0A091PN36</accession>
<feature type="disulfide bond" evidence="10">
    <location>
        <begin position="400"/>
        <end position="409"/>
    </location>
</feature>
<feature type="domain" description="Laminin EGF-like" evidence="11">
    <location>
        <begin position="322"/>
        <end position="371"/>
    </location>
</feature>
<feature type="domain" description="Laminin EGF-like" evidence="11">
    <location>
        <begin position="430"/>
        <end position="481"/>
    </location>
</feature>
<dbReference type="GO" id="GO:0009887">
    <property type="term" value="P:animal organ morphogenesis"/>
    <property type="evidence" value="ECO:0007669"/>
    <property type="project" value="TreeGrafter"/>
</dbReference>
<dbReference type="FunFam" id="2.170.300.10:FF:000026">
    <property type="entry name" value="laminin subunit alpha-2 isoform X2"/>
    <property type="match status" value="1"/>
</dbReference>
<keyword evidence="7 10" id="KW-1015">Disulfide bond</keyword>
<evidence type="ECO:0000256" key="5">
    <source>
        <dbReference type="ARBA" id="ARBA00022737"/>
    </source>
</evidence>
<dbReference type="InterPro" id="IPR000742">
    <property type="entry name" value="EGF"/>
</dbReference>
<dbReference type="PROSITE" id="PS01248">
    <property type="entry name" value="EGF_LAM_1"/>
    <property type="match status" value="4"/>
</dbReference>
<keyword evidence="3" id="KW-0272">Extracellular matrix</keyword>
<comment type="subcellular location">
    <subcellularLocation>
        <location evidence="1">Secreted</location>
        <location evidence="1">Extracellular space</location>
        <location evidence="1">Extracellular matrix</location>
        <location evidence="1">Basement membrane</location>
    </subcellularLocation>
</comment>
<dbReference type="GO" id="GO:0007411">
    <property type="term" value="P:axon guidance"/>
    <property type="evidence" value="ECO:0007669"/>
    <property type="project" value="TreeGrafter"/>
</dbReference>
<dbReference type="AlphaFoldDB" id="A0A091PN36"/>
<dbReference type="Proteomes" id="UP000053001">
    <property type="component" value="Unassembled WGS sequence"/>
</dbReference>
<dbReference type="GO" id="GO:0005201">
    <property type="term" value="F:extracellular matrix structural constituent"/>
    <property type="evidence" value="ECO:0007669"/>
    <property type="project" value="TreeGrafter"/>
</dbReference>
<feature type="non-terminal residue" evidence="13">
    <location>
        <position position="481"/>
    </location>
</feature>
<dbReference type="PROSITE" id="PS51115">
    <property type="entry name" value="LAMININ_IVA"/>
    <property type="match status" value="1"/>
</dbReference>